<protein>
    <submittedName>
        <fullName evidence="10">Ger(X)C family spore germination protein</fullName>
    </submittedName>
</protein>
<dbReference type="PANTHER" id="PTHR35789">
    <property type="entry name" value="SPORE GERMINATION PROTEIN B3"/>
    <property type="match status" value="1"/>
</dbReference>
<name>A0A942TA77_9BACI</name>
<dbReference type="InterPro" id="IPR057336">
    <property type="entry name" value="GerAC_N"/>
</dbReference>
<sequence length="397" mass="43786">MERKTLILILFSSILLSGCWNKRELNELSIVLGLGVDKEQDQYVLTAQVVNPSEIASKKGGSGKAPVVVYQTKGDTLLEAARKVTTAAPRKLYFAHLRILVFGEKSAKEGIGGTIDALLREPEVRNDFYITVAKNAKAADVLKVLTPLEKIPANNLFNSLEASAKSWAPTEGVTLDKLVNKMVSDGISPILTGVEIHGNVNEGVNLKNTERTKPKTTLDYKGTAIFKQDKLIGWLNEKESRDVNYVLGKVKSSVGYVRCPQGGKAVIEVMGAKSKLAAKMIKGKPQGSVRVKVRGNVGEVECKGLDLTNPKSISYLERVSEISLKEKMKLTIEHVQKNYKIDIFGFGEALYRSEPDAWKKYKKDWDQTFSEMPVTVKVDVSIRQTGTISNSPLNNMK</sequence>
<dbReference type="GO" id="GO:0016020">
    <property type="term" value="C:membrane"/>
    <property type="evidence" value="ECO:0007669"/>
    <property type="project" value="UniProtKB-SubCell"/>
</dbReference>
<gene>
    <name evidence="11" type="ORF">KHB02_011260</name>
    <name evidence="10" type="ORF">KHB02_41155</name>
</gene>
<evidence type="ECO:0000256" key="2">
    <source>
        <dbReference type="ARBA" id="ARBA00007886"/>
    </source>
</evidence>
<evidence type="ECO:0000313" key="10">
    <source>
        <dbReference type="EMBL" id="MBS4187788.1"/>
    </source>
</evidence>
<keyword evidence="12" id="KW-1185">Reference proteome</keyword>
<keyword evidence="6" id="KW-0564">Palmitate</keyword>
<feature type="domain" description="Spore germination protein N-terminal" evidence="9">
    <location>
        <begin position="21"/>
        <end position="195"/>
    </location>
</feature>
<organism evidence="10">
    <name type="scientific">Neobacillus citreus</name>
    <dbReference type="NCBI Taxonomy" id="2833578"/>
    <lineage>
        <taxon>Bacteria</taxon>
        <taxon>Bacillati</taxon>
        <taxon>Bacillota</taxon>
        <taxon>Bacilli</taxon>
        <taxon>Bacillales</taxon>
        <taxon>Bacillaceae</taxon>
        <taxon>Neobacillus</taxon>
    </lineage>
</organism>
<comment type="subcellular location">
    <subcellularLocation>
        <location evidence="1">Membrane</location>
        <topology evidence="1">Lipid-anchor</topology>
    </subcellularLocation>
</comment>
<evidence type="ECO:0000256" key="3">
    <source>
        <dbReference type="ARBA" id="ARBA00022544"/>
    </source>
</evidence>
<evidence type="ECO:0000256" key="1">
    <source>
        <dbReference type="ARBA" id="ARBA00004635"/>
    </source>
</evidence>
<evidence type="ECO:0000259" key="8">
    <source>
        <dbReference type="Pfam" id="PF05504"/>
    </source>
</evidence>
<comment type="caution">
    <text evidence="10">The sequence shown here is derived from an EMBL/GenBank/DDBJ whole genome shotgun (WGS) entry which is preliminary data.</text>
</comment>
<dbReference type="InterPro" id="IPR046953">
    <property type="entry name" value="Spore_GerAC-like_C"/>
</dbReference>
<dbReference type="Gene3D" id="6.20.190.10">
    <property type="entry name" value="Nutrient germinant receptor protein C, domain 1"/>
    <property type="match status" value="1"/>
</dbReference>
<dbReference type="AlphaFoldDB" id="A0A942TA77"/>
<dbReference type="RefSeq" id="WP_213147607.1">
    <property type="nucleotide sequence ID" value="NZ_JAGYPE020000016.1"/>
</dbReference>
<dbReference type="NCBIfam" id="TIGR02887">
    <property type="entry name" value="spore_ger_x_C"/>
    <property type="match status" value="1"/>
</dbReference>
<evidence type="ECO:0000256" key="4">
    <source>
        <dbReference type="ARBA" id="ARBA00022729"/>
    </source>
</evidence>
<dbReference type="Gene3D" id="3.30.300.210">
    <property type="entry name" value="Nutrient germinant receptor protein C, domain 3"/>
    <property type="match status" value="1"/>
</dbReference>
<dbReference type="Pfam" id="PF05504">
    <property type="entry name" value="Spore_GerAC"/>
    <property type="match status" value="1"/>
</dbReference>
<dbReference type="PROSITE" id="PS51257">
    <property type="entry name" value="PROKAR_LIPOPROTEIN"/>
    <property type="match status" value="1"/>
</dbReference>
<proteinExistence type="inferred from homology"/>
<keyword evidence="4" id="KW-0732">Signal</keyword>
<dbReference type="InterPro" id="IPR038501">
    <property type="entry name" value="Spore_GerAC_C_sf"/>
</dbReference>
<reference evidence="10" key="1">
    <citation type="submission" date="2021-05" db="EMBL/GenBank/DDBJ databases">
        <title>Novel Bacillus species.</title>
        <authorList>
            <person name="Liu G."/>
        </authorList>
    </citation>
    <scope>NUCLEOTIDE SEQUENCE</scope>
    <source>
        <strain evidence="10 12">FJAT-50051</strain>
    </source>
</reference>
<evidence type="ECO:0000256" key="6">
    <source>
        <dbReference type="ARBA" id="ARBA00023139"/>
    </source>
</evidence>
<dbReference type="InterPro" id="IPR008844">
    <property type="entry name" value="Spore_GerAC-like"/>
</dbReference>
<dbReference type="GO" id="GO:0009847">
    <property type="term" value="P:spore germination"/>
    <property type="evidence" value="ECO:0007669"/>
    <property type="project" value="InterPro"/>
</dbReference>
<evidence type="ECO:0000313" key="12">
    <source>
        <dbReference type="Proteomes" id="UP000677265"/>
    </source>
</evidence>
<evidence type="ECO:0000313" key="11">
    <source>
        <dbReference type="EMBL" id="MCH6266101.1"/>
    </source>
</evidence>
<evidence type="ECO:0000256" key="7">
    <source>
        <dbReference type="ARBA" id="ARBA00023288"/>
    </source>
</evidence>
<feature type="domain" description="Spore germination GerAC-like C-terminal" evidence="8">
    <location>
        <begin position="221"/>
        <end position="386"/>
    </location>
</feature>
<dbReference type="EMBL" id="JAGYPE010000009">
    <property type="protein sequence ID" value="MBS4187788.1"/>
    <property type="molecule type" value="Genomic_DNA"/>
</dbReference>
<keyword evidence="7" id="KW-0449">Lipoprotein</keyword>
<evidence type="ECO:0000256" key="5">
    <source>
        <dbReference type="ARBA" id="ARBA00023136"/>
    </source>
</evidence>
<keyword evidence="5" id="KW-0472">Membrane</keyword>
<dbReference type="Proteomes" id="UP000677265">
    <property type="component" value="Unassembled WGS sequence"/>
</dbReference>
<evidence type="ECO:0000259" key="9">
    <source>
        <dbReference type="Pfam" id="PF25198"/>
    </source>
</evidence>
<dbReference type="PANTHER" id="PTHR35789:SF1">
    <property type="entry name" value="SPORE GERMINATION PROTEIN B3"/>
    <property type="match status" value="1"/>
</dbReference>
<dbReference type="Pfam" id="PF25198">
    <property type="entry name" value="Spore_GerAC_N"/>
    <property type="match status" value="1"/>
</dbReference>
<comment type="similarity">
    <text evidence="2">Belongs to the GerABKC lipoprotein family.</text>
</comment>
<accession>A0A942TA77</accession>
<keyword evidence="3" id="KW-0309">Germination</keyword>
<dbReference type="EMBL" id="JAGYPE020000016">
    <property type="protein sequence ID" value="MCH6266101.1"/>
    <property type="molecule type" value="Genomic_DNA"/>
</dbReference>